<dbReference type="AlphaFoldDB" id="A0A1S4JNF8"/>
<comment type="subcellular location">
    <subcellularLocation>
        <location evidence="1 8">Cell membrane</location>
        <topology evidence="1 8">Multi-pass membrane protein</topology>
    </subcellularLocation>
</comment>
<dbReference type="VEuPathDB" id="VectorBase:CPIJ008845"/>
<feature type="transmembrane region" description="Helical" evidence="8">
    <location>
        <begin position="372"/>
        <end position="391"/>
    </location>
</feature>
<dbReference type="OrthoDB" id="6695098at2759"/>
<comment type="function">
    <text evidence="8">Gustatory receptor which mediates acceptance or avoidance behavior, depending on its substrates.</text>
</comment>
<accession>A0A1S4JNF8</accession>
<evidence type="ECO:0000256" key="1">
    <source>
        <dbReference type="ARBA" id="ARBA00004651"/>
    </source>
</evidence>
<proteinExistence type="inferred from homology"/>
<keyword evidence="3 8" id="KW-0812">Transmembrane</keyword>
<feature type="transmembrane region" description="Helical" evidence="8">
    <location>
        <begin position="155"/>
        <end position="178"/>
    </location>
</feature>
<dbReference type="GO" id="GO:0043025">
    <property type="term" value="C:neuronal cell body"/>
    <property type="evidence" value="ECO:0007669"/>
    <property type="project" value="TreeGrafter"/>
</dbReference>
<dbReference type="VEuPathDB" id="VectorBase:CQUJHB006857"/>
<feature type="transmembrane region" description="Helical" evidence="8">
    <location>
        <begin position="62"/>
        <end position="81"/>
    </location>
</feature>
<dbReference type="GO" id="GO:0030425">
    <property type="term" value="C:dendrite"/>
    <property type="evidence" value="ECO:0007669"/>
    <property type="project" value="TreeGrafter"/>
</dbReference>
<protein>
    <recommendedName>
        <fullName evidence="8">Gustatory receptor</fullName>
    </recommendedName>
</protein>
<dbReference type="Proteomes" id="UP000002320">
    <property type="component" value="Unassembled WGS sequence"/>
</dbReference>
<evidence type="ECO:0000256" key="5">
    <source>
        <dbReference type="ARBA" id="ARBA00023136"/>
    </source>
</evidence>
<evidence type="ECO:0000313" key="9">
    <source>
        <dbReference type="EnsemblMetazoa" id="CPIJ008845-PC"/>
    </source>
</evidence>
<dbReference type="GO" id="GO:0050909">
    <property type="term" value="P:sensory perception of taste"/>
    <property type="evidence" value="ECO:0007669"/>
    <property type="project" value="InterPro"/>
</dbReference>
<dbReference type="PANTHER" id="PTHR21143">
    <property type="entry name" value="INVERTEBRATE GUSTATORY RECEPTOR"/>
    <property type="match status" value="1"/>
</dbReference>
<feature type="transmembrane region" description="Helical" evidence="8">
    <location>
        <begin position="249"/>
        <end position="271"/>
    </location>
</feature>
<evidence type="ECO:0000313" key="10">
    <source>
        <dbReference type="Proteomes" id="UP000002320"/>
    </source>
</evidence>
<comment type="similarity">
    <text evidence="8">Belongs to the insect chemoreceptor superfamily. Gustatory receptor (GR) family.</text>
</comment>
<feature type="transmembrane region" description="Helical" evidence="8">
    <location>
        <begin position="93"/>
        <end position="121"/>
    </location>
</feature>
<dbReference type="GO" id="GO:0007635">
    <property type="term" value="P:chemosensory behavior"/>
    <property type="evidence" value="ECO:0007669"/>
    <property type="project" value="TreeGrafter"/>
</dbReference>
<dbReference type="Pfam" id="PF08395">
    <property type="entry name" value="7tm_7"/>
    <property type="match status" value="1"/>
</dbReference>
<keyword evidence="7 8" id="KW-0807">Transducer</keyword>
<evidence type="ECO:0000256" key="3">
    <source>
        <dbReference type="ARBA" id="ARBA00022692"/>
    </source>
</evidence>
<evidence type="ECO:0000256" key="8">
    <source>
        <dbReference type="RuleBase" id="RU363108"/>
    </source>
</evidence>
<name>A0A1S4JNF8_CULQU</name>
<dbReference type="InParanoid" id="A0A1S4JNF8"/>
<dbReference type="EnsemblMetazoa" id="CPIJ008845-RC">
    <property type="protein sequence ID" value="CPIJ008845-PC"/>
    <property type="gene ID" value="CPIJ008845"/>
</dbReference>
<evidence type="ECO:0000256" key="7">
    <source>
        <dbReference type="ARBA" id="ARBA00023224"/>
    </source>
</evidence>
<evidence type="ECO:0000256" key="4">
    <source>
        <dbReference type="ARBA" id="ARBA00022989"/>
    </source>
</evidence>
<evidence type="ECO:0000256" key="6">
    <source>
        <dbReference type="ARBA" id="ARBA00023170"/>
    </source>
</evidence>
<dbReference type="GO" id="GO:0007165">
    <property type="term" value="P:signal transduction"/>
    <property type="evidence" value="ECO:0007669"/>
    <property type="project" value="UniProtKB-KW"/>
</dbReference>
<dbReference type="FunCoup" id="A0A1S4JNF8">
    <property type="interactions" value="20"/>
</dbReference>
<feature type="transmembrane region" description="Helical" evidence="8">
    <location>
        <begin position="193"/>
        <end position="216"/>
    </location>
</feature>
<keyword evidence="6 8" id="KW-0675">Receptor</keyword>
<evidence type="ECO:0000256" key="2">
    <source>
        <dbReference type="ARBA" id="ARBA00022475"/>
    </source>
</evidence>
<sequence>MIKRESRSIQVCHISESSHTRNTMANSDPLRTILAVTNLLAITLVHFDKRTAKYRHAKNRHLIIFINVTFITILSILYQWYVLSSIKSRVELYGVIFGMLVIMDSETALAWSYVMVLNAILKSKYILKSMNTILAVQSKIKSNPANDLKRRRIVLLLRVWMFLSVFYYFVFITGLQIFSSKWTRTWVRIGVDMIFATCGVLSDLYVIMFDTFLLTVKMDLAMIKHRMKKCSKEADDLTLLMESYFEAMALINLLGKAFTLPILFAIFSTFFEGTTQLYQVFVYTNLELGSLIKEVASFGVWLWPQLTKLCITTKLAGSVSDEANEIALCTRHFDDCSMQNTKVTRQINKFLLKNLHQKKKFSAYGFFDINNSVIYTVFSSIVTYLVILIQFKQLENDFTNQNGGGNSTNST</sequence>
<comment type="caution">
    <text evidence="8">Lacks conserved residue(s) required for the propagation of feature annotation.</text>
</comment>
<reference evidence="9" key="1">
    <citation type="submission" date="2020-05" db="UniProtKB">
        <authorList>
            <consortium name="EnsemblMetazoa"/>
        </authorList>
    </citation>
    <scope>IDENTIFICATION</scope>
    <source>
        <strain evidence="9">JHB</strain>
    </source>
</reference>
<dbReference type="InterPro" id="IPR013604">
    <property type="entry name" value="7TM_chemorcpt"/>
</dbReference>
<keyword evidence="10" id="KW-1185">Reference proteome</keyword>
<keyword evidence="4 8" id="KW-1133">Transmembrane helix</keyword>
<dbReference type="GO" id="GO:0005886">
    <property type="term" value="C:plasma membrane"/>
    <property type="evidence" value="ECO:0007669"/>
    <property type="project" value="UniProtKB-SubCell"/>
</dbReference>
<dbReference type="GO" id="GO:0008049">
    <property type="term" value="P:male courtship behavior"/>
    <property type="evidence" value="ECO:0007669"/>
    <property type="project" value="TreeGrafter"/>
</dbReference>
<dbReference type="PANTHER" id="PTHR21143:SF134">
    <property type="entry name" value="GUSTATORY RECEPTOR"/>
    <property type="match status" value="1"/>
</dbReference>
<organism evidence="9 10">
    <name type="scientific">Culex quinquefasciatus</name>
    <name type="common">Southern house mosquito</name>
    <name type="synonym">Culex pungens</name>
    <dbReference type="NCBI Taxonomy" id="7176"/>
    <lineage>
        <taxon>Eukaryota</taxon>
        <taxon>Metazoa</taxon>
        <taxon>Ecdysozoa</taxon>
        <taxon>Arthropoda</taxon>
        <taxon>Hexapoda</taxon>
        <taxon>Insecta</taxon>
        <taxon>Pterygota</taxon>
        <taxon>Neoptera</taxon>
        <taxon>Endopterygota</taxon>
        <taxon>Diptera</taxon>
        <taxon>Nematocera</taxon>
        <taxon>Culicoidea</taxon>
        <taxon>Culicidae</taxon>
        <taxon>Culicinae</taxon>
        <taxon>Culicini</taxon>
        <taxon>Culex</taxon>
        <taxon>Culex</taxon>
    </lineage>
</organism>
<keyword evidence="5 8" id="KW-0472">Membrane</keyword>
<dbReference type="GO" id="GO:0030424">
    <property type="term" value="C:axon"/>
    <property type="evidence" value="ECO:0007669"/>
    <property type="project" value="TreeGrafter"/>
</dbReference>
<keyword evidence="2 8" id="KW-1003">Cell membrane</keyword>